<dbReference type="InterPro" id="IPR023187">
    <property type="entry name" value="Tscrpt_reg_MarR-type_CS"/>
</dbReference>
<sequence>MTDNTQKISDIYFELFDLMMTYNHKIWKNTSNPLPVNDCIVLYFLSDNGPTTITKTAQYLSISKQQMSLIIDRLVKKELVDKQNMENDRRYIRISVSAKGEKLLADMRRQTKSKFMERITNLSDEDTAILDSSVKVIEKMLAKMFEKNI</sequence>
<dbReference type="Proteomes" id="UP000780768">
    <property type="component" value="Unassembled WGS sequence"/>
</dbReference>
<feature type="domain" description="HTH marR-type" evidence="4">
    <location>
        <begin position="1"/>
        <end position="146"/>
    </location>
</feature>
<dbReference type="InterPro" id="IPR036388">
    <property type="entry name" value="WH-like_DNA-bd_sf"/>
</dbReference>
<evidence type="ECO:0000313" key="5">
    <source>
        <dbReference type="EMBL" id="HJF85605.1"/>
    </source>
</evidence>
<comment type="caution">
    <text evidence="5">The sequence shown here is derived from an EMBL/GenBank/DDBJ whole genome shotgun (WGS) entry which is preliminary data.</text>
</comment>
<dbReference type="AlphaFoldDB" id="A0A921L859"/>
<dbReference type="Pfam" id="PF01047">
    <property type="entry name" value="MarR"/>
    <property type="match status" value="1"/>
</dbReference>
<dbReference type="PANTHER" id="PTHR39515:SF2">
    <property type="entry name" value="HTH-TYPE TRANSCRIPTIONAL REGULATOR RV0880"/>
    <property type="match status" value="1"/>
</dbReference>
<dbReference type="PROSITE" id="PS01117">
    <property type="entry name" value="HTH_MARR_1"/>
    <property type="match status" value="1"/>
</dbReference>
<dbReference type="EMBL" id="DYVR01000225">
    <property type="protein sequence ID" value="HJF85605.1"/>
    <property type="molecule type" value="Genomic_DNA"/>
</dbReference>
<dbReference type="SUPFAM" id="SSF46785">
    <property type="entry name" value="Winged helix' DNA-binding domain"/>
    <property type="match status" value="1"/>
</dbReference>
<keyword evidence="1" id="KW-0805">Transcription regulation</keyword>
<reference evidence="5" key="1">
    <citation type="journal article" date="2021" name="PeerJ">
        <title>Extensive microbial diversity within the chicken gut microbiome revealed by metagenomics and culture.</title>
        <authorList>
            <person name="Gilroy R."/>
            <person name="Ravi A."/>
            <person name="Getino M."/>
            <person name="Pursley I."/>
            <person name="Horton D.L."/>
            <person name="Alikhan N.F."/>
            <person name="Baker D."/>
            <person name="Gharbi K."/>
            <person name="Hall N."/>
            <person name="Watson M."/>
            <person name="Adriaenssens E.M."/>
            <person name="Foster-Nyarko E."/>
            <person name="Jarju S."/>
            <person name="Secka A."/>
            <person name="Antonio M."/>
            <person name="Oren A."/>
            <person name="Chaudhuri R.R."/>
            <person name="La Ragione R."/>
            <person name="Hildebrand F."/>
            <person name="Pallen M.J."/>
        </authorList>
    </citation>
    <scope>NUCLEOTIDE SEQUENCE</scope>
    <source>
        <strain evidence="5">7318</strain>
    </source>
</reference>
<dbReference type="GO" id="GO:0003700">
    <property type="term" value="F:DNA-binding transcription factor activity"/>
    <property type="evidence" value="ECO:0007669"/>
    <property type="project" value="InterPro"/>
</dbReference>
<evidence type="ECO:0000313" key="6">
    <source>
        <dbReference type="Proteomes" id="UP000780768"/>
    </source>
</evidence>
<gene>
    <name evidence="5" type="ORF">K8V65_08095</name>
</gene>
<dbReference type="SMART" id="SM00347">
    <property type="entry name" value="HTH_MARR"/>
    <property type="match status" value="1"/>
</dbReference>
<dbReference type="InterPro" id="IPR052526">
    <property type="entry name" value="HTH-type_Bedaq_tolerance"/>
</dbReference>
<dbReference type="GO" id="GO:0003677">
    <property type="term" value="F:DNA binding"/>
    <property type="evidence" value="ECO:0007669"/>
    <property type="project" value="UniProtKB-KW"/>
</dbReference>
<dbReference type="InterPro" id="IPR036390">
    <property type="entry name" value="WH_DNA-bd_sf"/>
</dbReference>
<proteinExistence type="predicted"/>
<keyword evidence="2" id="KW-0238">DNA-binding</keyword>
<dbReference type="InterPro" id="IPR000835">
    <property type="entry name" value="HTH_MarR-typ"/>
</dbReference>
<evidence type="ECO:0000256" key="3">
    <source>
        <dbReference type="ARBA" id="ARBA00023163"/>
    </source>
</evidence>
<dbReference type="PROSITE" id="PS50995">
    <property type="entry name" value="HTH_MARR_2"/>
    <property type="match status" value="1"/>
</dbReference>
<organism evidence="5 6">
    <name type="scientific">Megamonas hypermegale</name>
    <dbReference type="NCBI Taxonomy" id="158847"/>
    <lineage>
        <taxon>Bacteria</taxon>
        <taxon>Bacillati</taxon>
        <taxon>Bacillota</taxon>
        <taxon>Negativicutes</taxon>
        <taxon>Selenomonadales</taxon>
        <taxon>Selenomonadaceae</taxon>
        <taxon>Megamonas</taxon>
    </lineage>
</organism>
<dbReference type="PANTHER" id="PTHR39515">
    <property type="entry name" value="CONSERVED PROTEIN"/>
    <property type="match status" value="1"/>
</dbReference>
<keyword evidence="3" id="KW-0804">Transcription</keyword>
<reference evidence="5" key="2">
    <citation type="submission" date="2021-09" db="EMBL/GenBank/DDBJ databases">
        <authorList>
            <person name="Gilroy R."/>
        </authorList>
    </citation>
    <scope>NUCLEOTIDE SEQUENCE</scope>
    <source>
        <strain evidence="5">7318</strain>
    </source>
</reference>
<protein>
    <submittedName>
        <fullName evidence="5">MarR family transcriptional regulator</fullName>
    </submittedName>
</protein>
<name>A0A921L859_9FIRM</name>
<evidence type="ECO:0000256" key="2">
    <source>
        <dbReference type="ARBA" id="ARBA00023125"/>
    </source>
</evidence>
<evidence type="ECO:0000259" key="4">
    <source>
        <dbReference type="PROSITE" id="PS50995"/>
    </source>
</evidence>
<accession>A0A921L859</accession>
<dbReference type="Gene3D" id="1.10.10.10">
    <property type="entry name" value="Winged helix-like DNA-binding domain superfamily/Winged helix DNA-binding domain"/>
    <property type="match status" value="1"/>
</dbReference>
<dbReference type="RefSeq" id="WP_289548078.1">
    <property type="nucleotide sequence ID" value="NZ_CAKMHU010000016.1"/>
</dbReference>
<evidence type="ECO:0000256" key="1">
    <source>
        <dbReference type="ARBA" id="ARBA00023015"/>
    </source>
</evidence>